<organism evidence="2 3">
    <name type="scientific">Polyporus arcularius HHB13444</name>
    <dbReference type="NCBI Taxonomy" id="1314778"/>
    <lineage>
        <taxon>Eukaryota</taxon>
        <taxon>Fungi</taxon>
        <taxon>Dikarya</taxon>
        <taxon>Basidiomycota</taxon>
        <taxon>Agaricomycotina</taxon>
        <taxon>Agaricomycetes</taxon>
        <taxon>Polyporales</taxon>
        <taxon>Polyporaceae</taxon>
        <taxon>Polyporus</taxon>
    </lineage>
</organism>
<feature type="region of interest" description="Disordered" evidence="1">
    <location>
        <begin position="148"/>
        <end position="170"/>
    </location>
</feature>
<dbReference type="Proteomes" id="UP000308197">
    <property type="component" value="Unassembled WGS sequence"/>
</dbReference>
<feature type="region of interest" description="Disordered" evidence="1">
    <location>
        <begin position="76"/>
        <end position="123"/>
    </location>
</feature>
<feature type="compositionally biased region" description="Polar residues" evidence="1">
    <location>
        <begin position="148"/>
        <end position="157"/>
    </location>
</feature>
<protein>
    <submittedName>
        <fullName evidence="2">Uncharacterized protein</fullName>
    </submittedName>
</protein>
<dbReference type="EMBL" id="ML211281">
    <property type="protein sequence ID" value="TFK84985.1"/>
    <property type="molecule type" value="Genomic_DNA"/>
</dbReference>
<gene>
    <name evidence="2" type="ORF">K466DRAFT_204663</name>
</gene>
<feature type="compositionally biased region" description="Low complexity" evidence="1">
    <location>
        <begin position="114"/>
        <end position="123"/>
    </location>
</feature>
<feature type="compositionally biased region" description="Basic and acidic residues" evidence="1">
    <location>
        <begin position="97"/>
        <end position="113"/>
    </location>
</feature>
<proteinExistence type="predicted"/>
<sequence>MPLDPRPPPHHDSPIPLSSSTIHLVVLADVRQGTAASTAGTFKFSPRICCCRCRCPLILLPSRRKRVFILANRSHPSYRPSQSPQWATRKRSRRKTVREWPRWHISRSRDGHAAHGAGSAEGQASRRWVGAAGQFEWCRCPFAGLNRSSGSTSTGANSVERKTHRHLVQA</sequence>
<dbReference type="AlphaFoldDB" id="A0A5C3P5N3"/>
<evidence type="ECO:0000256" key="1">
    <source>
        <dbReference type="SAM" id="MobiDB-lite"/>
    </source>
</evidence>
<dbReference type="InParanoid" id="A0A5C3P5N3"/>
<name>A0A5C3P5N3_9APHY</name>
<evidence type="ECO:0000313" key="3">
    <source>
        <dbReference type="Proteomes" id="UP000308197"/>
    </source>
</evidence>
<evidence type="ECO:0000313" key="2">
    <source>
        <dbReference type="EMBL" id="TFK84985.1"/>
    </source>
</evidence>
<accession>A0A5C3P5N3</accession>
<reference evidence="2 3" key="1">
    <citation type="journal article" date="2019" name="Nat. Ecol. Evol.">
        <title>Megaphylogeny resolves global patterns of mushroom evolution.</title>
        <authorList>
            <person name="Varga T."/>
            <person name="Krizsan K."/>
            <person name="Foldi C."/>
            <person name="Dima B."/>
            <person name="Sanchez-Garcia M."/>
            <person name="Sanchez-Ramirez S."/>
            <person name="Szollosi G.J."/>
            <person name="Szarkandi J.G."/>
            <person name="Papp V."/>
            <person name="Albert L."/>
            <person name="Andreopoulos W."/>
            <person name="Angelini C."/>
            <person name="Antonin V."/>
            <person name="Barry K.W."/>
            <person name="Bougher N.L."/>
            <person name="Buchanan P."/>
            <person name="Buyck B."/>
            <person name="Bense V."/>
            <person name="Catcheside P."/>
            <person name="Chovatia M."/>
            <person name="Cooper J."/>
            <person name="Damon W."/>
            <person name="Desjardin D."/>
            <person name="Finy P."/>
            <person name="Geml J."/>
            <person name="Haridas S."/>
            <person name="Hughes K."/>
            <person name="Justo A."/>
            <person name="Karasinski D."/>
            <person name="Kautmanova I."/>
            <person name="Kiss B."/>
            <person name="Kocsube S."/>
            <person name="Kotiranta H."/>
            <person name="LaButti K.M."/>
            <person name="Lechner B.E."/>
            <person name="Liimatainen K."/>
            <person name="Lipzen A."/>
            <person name="Lukacs Z."/>
            <person name="Mihaltcheva S."/>
            <person name="Morgado L.N."/>
            <person name="Niskanen T."/>
            <person name="Noordeloos M.E."/>
            <person name="Ohm R.A."/>
            <person name="Ortiz-Santana B."/>
            <person name="Ovrebo C."/>
            <person name="Racz N."/>
            <person name="Riley R."/>
            <person name="Savchenko A."/>
            <person name="Shiryaev A."/>
            <person name="Soop K."/>
            <person name="Spirin V."/>
            <person name="Szebenyi C."/>
            <person name="Tomsovsky M."/>
            <person name="Tulloss R.E."/>
            <person name="Uehling J."/>
            <person name="Grigoriev I.V."/>
            <person name="Vagvolgyi C."/>
            <person name="Papp T."/>
            <person name="Martin F.M."/>
            <person name="Miettinen O."/>
            <person name="Hibbett D.S."/>
            <person name="Nagy L.G."/>
        </authorList>
    </citation>
    <scope>NUCLEOTIDE SEQUENCE [LARGE SCALE GENOMIC DNA]</scope>
    <source>
        <strain evidence="2 3">HHB13444</strain>
    </source>
</reference>
<keyword evidence="3" id="KW-1185">Reference proteome</keyword>